<accession>A0A378IS05</accession>
<dbReference type="RefSeq" id="WP_115174432.1">
    <property type="nucleotide sequence ID" value="NZ_UGNY01000001.1"/>
</dbReference>
<dbReference type="InterPro" id="IPR012659">
    <property type="entry name" value="CHP02444"/>
</dbReference>
<evidence type="ECO:0000313" key="1">
    <source>
        <dbReference type="EMBL" id="STX37291.1"/>
    </source>
</evidence>
<evidence type="ECO:0000313" key="2">
    <source>
        <dbReference type="Proteomes" id="UP000254033"/>
    </source>
</evidence>
<dbReference type="Proteomes" id="UP000254033">
    <property type="component" value="Unassembled WGS sequence"/>
</dbReference>
<dbReference type="NCBIfam" id="TIGR02444">
    <property type="entry name" value="TIGR02444 family protein"/>
    <property type="match status" value="1"/>
</dbReference>
<dbReference type="AlphaFoldDB" id="A0A378IS05"/>
<dbReference type="Pfam" id="PF09523">
    <property type="entry name" value="DUF2390"/>
    <property type="match status" value="1"/>
</dbReference>
<organism evidence="1 2">
    <name type="scientific">Legionella feeleii</name>
    <dbReference type="NCBI Taxonomy" id="453"/>
    <lineage>
        <taxon>Bacteria</taxon>
        <taxon>Pseudomonadati</taxon>
        <taxon>Pseudomonadota</taxon>
        <taxon>Gammaproteobacteria</taxon>
        <taxon>Legionellales</taxon>
        <taxon>Legionellaceae</taxon>
        <taxon>Legionella</taxon>
    </lineage>
</organism>
<sequence>MTQSRLTGQSLLTPLDNPFWQFSLQVYRDEQVKEACLAFQQQECLNVNLLLLCCWLAYAVEEISQLELVHACHYINDWHEKITHPLRSARLQLKKESTDEWVNHFYQQVLSDELISEAYQQHRLYQCFAAQQKTTGSKNESLTIRYLHWLFSNKQLAIDRSLASRIEHFATRVLEKLP</sequence>
<name>A0A378IS05_9GAMM</name>
<gene>
    <name evidence="1" type="ORF">NCTC11978_00453</name>
</gene>
<reference evidence="1 2" key="1">
    <citation type="submission" date="2018-06" db="EMBL/GenBank/DDBJ databases">
        <authorList>
            <consortium name="Pathogen Informatics"/>
            <person name="Doyle S."/>
        </authorList>
    </citation>
    <scope>NUCLEOTIDE SEQUENCE [LARGE SCALE GENOMIC DNA]</scope>
    <source>
        <strain evidence="1 2">NCTC11978</strain>
    </source>
</reference>
<proteinExistence type="predicted"/>
<dbReference type="EMBL" id="UGNY01000001">
    <property type="protein sequence ID" value="STX37291.1"/>
    <property type="molecule type" value="Genomic_DNA"/>
</dbReference>
<protein>
    <submittedName>
        <fullName evidence="1">Uncharacterized conserved protein</fullName>
    </submittedName>
</protein>